<feature type="transmembrane region" description="Helical" evidence="7">
    <location>
        <begin position="99"/>
        <end position="119"/>
    </location>
</feature>
<evidence type="ECO:0000259" key="8">
    <source>
        <dbReference type="Pfam" id="PF01694"/>
    </source>
</evidence>
<dbReference type="Proteomes" id="UP001259492">
    <property type="component" value="Unassembled WGS sequence"/>
</dbReference>
<dbReference type="Gene3D" id="1.20.1540.10">
    <property type="entry name" value="Rhomboid-like"/>
    <property type="match status" value="1"/>
</dbReference>
<dbReference type="RefSeq" id="WP_311425973.1">
    <property type="nucleotide sequence ID" value="NZ_JAVRIA010000001.1"/>
</dbReference>
<evidence type="ECO:0000256" key="4">
    <source>
        <dbReference type="ARBA" id="ARBA00022801"/>
    </source>
</evidence>
<dbReference type="PANTHER" id="PTHR43731:SF14">
    <property type="entry name" value="PRESENILIN-ASSOCIATED RHOMBOID-LIKE PROTEIN, MITOCHONDRIAL"/>
    <property type="match status" value="1"/>
</dbReference>
<comment type="similarity">
    <text evidence="2">Belongs to the peptidase S54 family.</text>
</comment>
<reference evidence="10 11" key="1">
    <citation type="submission" date="2023-09" db="EMBL/GenBank/DDBJ databases">
        <authorList>
            <person name="Rey-Velasco X."/>
        </authorList>
    </citation>
    <scope>NUCLEOTIDE SEQUENCE [LARGE SCALE GENOMIC DNA]</scope>
    <source>
        <strain evidence="10 11">W332</strain>
    </source>
</reference>
<dbReference type="GO" id="GO:0008233">
    <property type="term" value="F:peptidase activity"/>
    <property type="evidence" value="ECO:0007669"/>
    <property type="project" value="UniProtKB-KW"/>
</dbReference>
<evidence type="ECO:0000256" key="3">
    <source>
        <dbReference type="ARBA" id="ARBA00022692"/>
    </source>
</evidence>
<feature type="domain" description="DUF6576" evidence="9">
    <location>
        <begin position="258"/>
        <end position="286"/>
    </location>
</feature>
<accession>A0ABU2YGN7</accession>
<proteinExistence type="inferred from homology"/>
<dbReference type="PANTHER" id="PTHR43731">
    <property type="entry name" value="RHOMBOID PROTEASE"/>
    <property type="match status" value="1"/>
</dbReference>
<dbReference type="EC" id="3.4.21.-" evidence="10"/>
<evidence type="ECO:0000256" key="5">
    <source>
        <dbReference type="ARBA" id="ARBA00022989"/>
    </source>
</evidence>
<evidence type="ECO:0000313" key="10">
    <source>
        <dbReference type="EMBL" id="MDT0557202.1"/>
    </source>
</evidence>
<keyword evidence="10" id="KW-0645">Protease</keyword>
<keyword evidence="4 10" id="KW-0378">Hydrolase</keyword>
<evidence type="ECO:0000256" key="2">
    <source>
        <dbReference type="ARBA" id="ARBA00009045"/>
    </source>
</evidence>
<name>A0ABU2YGN7_9FLAO</name>
<organism evidence="10 11">
    <name type="scientific">Microcosmobacter mediterraneus</name>
    <dbReference type="NCBI Taxonomy" id="3075607"/>
    <lineage>
        <taxon>Bacteria</taxon>
        <taxon>Pseudomonadati</taxon>
        <taxon>Bacteroidota</taxon>
        <taxon>Flavobacteriia</taxon>
        <taxon>Flavobacteriales</taxon>
        <taxon>Flavobacteriaceae</taxon>
        <taxon>Microcosmobacter</taxon>
    </lineage>
</organism>
<comment type="caution">
    <text evidence="10">The sequence shown here is derived from an EMBL/GenBank/DDBJ whole genome shotgun (WGS) entry which is preliminary data.</text>
</comment>
<keyword evidence="6 7" id="KW-0472">Membrane</keyword>
<feature type="transmembrane region" description="Helical" evidence="7">
    <location>
        <begin position="131"/>
        <end position="151"/>
    </location>
</feature>
<feature type="domain" description="Peptidase S54 rhomboid" evidence="8">
    <location>
        <begin position="61"/>
        <end position="204"/>
    </location>
</feature>
<keyword evidence="3 7" id="KW-0812">Transmembrane</keyword>
<feature type="transmembrane region" description="Helical" evidence="7">
    <location>
        <begin position="59"/>
        <end position="87"/>
    </location>
</feature>
<dbReference type="InterPro" id="IPR035952">
    <property type="entry name" value="Rhomboid-like_sf"/>
</dbReference>
<dbReference type="InterPro" id="IPR050925">
    <property type="entry name" value="Rhomboid_protease_S54"/>
</dbReference>
<keyword evidence="11" id="KW-1185">Reference proteome</keyword>
<dbReference type="GO" id="GO:0006508">
    <property type="term" value="P:proteolysis"/>
    <property type="evidence" value="ECO:0007669"/>
    <property type="project" value="UniProtKB-KW"/>
</dbReference>
<dbReference type="InterPro" id="IPR046483">
    <property type="entry name" value="DUF6576"/>
</dbReference>
<keyword evidence="5 7" id="KW-1133">Transmembrane helix</keyword>
<dbReference type="InterPro" id="IPR022764">
    <property type="entry name" value="Peptidase_S54_rhomboid_dom"/>
</dbReference>
<feature type="transmembrane region" description="Helical" evidence="7">
    <location>
        <begin position="163"/>
        <end position="182"/>
    </location>
</feature>
<dbReference type="SUPFAM" id="SSF144091">
    <property type="entry name" value="Rhomboid-like"/>
    <property type="match status" value="1"/>
</dbReference>
<comment type="subcellular location">
    <subcellularLocation>
        <location evidence="1">Membrane</location>
        <topology evidence="1">Multi-pass membrane protein</topology>
    </subcellularLocation>
</comment>
<dbReference type="Pfam" id="PF01694">
    <property type="entry name" value="Rhomboid"/>
    <property type="match status" value="1"/>
</dbReference>
<gene>
    <name evidence="10" type="ORF">RM697_00995</name>
</gene>
<evidence type="ECO:0000313" key="11">
    <source>
        <dbReference type="Proteomes" id="UP001259492"/>
    </source>
</evidence>
<evidence type="ECO:0000256" key="6">
    <source>
        <dbReference type="ARBA" id="ARBA00023136"/>
    </source>
</evidence>
<feature type="transmembrane region" description="Helical" evidence="7">
    <location>
        <begin position="188"/>
        <end position="205"/>
    </location>
</feature>
<feature type="transmembrane region" description="Helical" evidence="7">
    <location>
        <begin position="21"/>
        <end position="39"/>
    </location>
</feature>
<protein>
    <submittedName>
        <fullName evidence="10">Rhomboid family intramembrane serine protease</fullName>
        <ecNumber evidence="10">3.4.21.-</ecNumber>
    </submittedName>
</protein>
<dbReference type="Pfam" id="PF20216">
    <property type="entry name" value="DUF6576"/>
    <property type="match status" value="1"/>
</dbReference>
<evidence type="ECO:0000256" key="1">
    <source>
        <dbReference type="ARBA" id="ARBA00004141"/>
    </source>
</evidence>
<sequence>MTSLTQDIQDKLKRLNVFEKIIVLNILIYLIGFILQHIVKIASPLHWFSLPREFMEVIMMPWTILTYGFVHYDFIHILFNMLVLYMIAKMLLNLFSTKMCLNIYFLGIICGGLAFVLVYNLLPSSFLKPAGVLVGASAGVRALLIFLCAYFPSKDIRIITFNIQLMYIGLVLVAIDILGLFSDNQGGNVAHLGGALLGYIYAVQLKKGTDIGKGFEKLMDKVTSWFNTSGNSPLKTVHKKKTTSKFAGHTKTEFNEFNKQKQIDLILEKISKSGYESLTKAEKEFLFKAGKD</sequence>
<evidence type="ECO:0000259" key="9">
    <source>
        <dbReference type="Pfam" id="PF20216"/>
    </source>
</evidence>
<dbReference type="EMBL" id="JAVRIA010000001">
    <property type="protein sequence ID" value="MDT0557202.1"/>
    <property type="molecule type" value="Genomic_DNA"/>
</dbReference>
<evidence type="ECO:0000256" key="7">
    <source>
        <dbReference type="SAM" id="Phobius"/>
    </source>
</evidence>